<keyword evidence="1" id="KW-1133">Transmembrane helix</keyword>
<proteinExistence type="predicted"/>
<accession>A0A1L3FDY8</accession>
<dbReference type="Proteomes" id="UP000181962">
    <property type="component" value="Chromosome"/>
</dbReference>
<keyword evidence="1" id="KW-0472">Membrane</keyword>
<name>A0A1L3FDY8_BRAJP</name>
<organism evidence="2 3">
    <name type="scientific">Bradyrhizobium japonicum</name>
    <dbReference type="NCBI Taxonomy" id="375"/>
    <lineage>
        <taxon>Bacteria</taxon>
        <taxon>Pseudomonadati</taxon>
        <taxon>Pseudomonadota</taxon>
        <taxon>Alphaproteobacteria</taxon>
        <taxon>Hyphomicrobiales</taxon>
        <taxon>Nitrobacteraceae</taxon>
        <taxon>Bradyrhizobium</taxon>
    </lineage>
</organism>
<sequence>MGEGAVGGVLALAGDIIAASAALAGFILVYLSALATAYAGFPRADRRAVRASFQWRGWFAFIGILFCAAACATAALAKWMGSSVGAGFALLFFGLAIFWAALSALLLVLEIE</sequence>
<evidence type="ECO:0000313" key="2">
    <source>
        <dbReference type="EMBL" id="APG11491.1"/>
    </source>
</evidence>
<dbReference type="AlphaFoldDB" id="A0A1L3FDY8"/>
<evidence type="ECO:0000256" key="1">
    <source>
        <dbReference type="SAM" id="Phobius"/>
    </source>
</evidence>
<reference evidence="2 3" key="1">
    <citation type="submission" date="2016-11" db="EMBL/GenBank/DDBJ databases">
        <title>Complete Genome Sequence of Bradyrhizobium sp. strain J5, an isolated from soybean nodule in Hokkaido.</title>
        <authorList>
            <person name="Kanehara K."/>
        </authorList>
    </citation>
    <scope>NUCLEOTIDE SEQUENCE [LARGE SCALE GENOMIC DNA]</scope>
    <source>
        <strain evidence="2 3">J5</strain>
    </source>
</reference>
<keyword evidence="1" id="KW-0812">Transmembrane</keyword>
<protein>
    <submittedName>
        <fullName evidence="2">Uncharacterized protein</fullName>
    </submittedName>
</protein>
<feature type="transmembrane region" description="Helical" evidence="1">
    <location>
        <begin position="58"/>
        <end position="80"/>
    </location>
</feature>
<dbReference type="EMBL" id="CP017637">
    <property type="protein sequence ID" value="APG11491.1"/>
    <property type="molecule type" value="Genomic_DNA"/>
</dbReference>
<evidence type="ECO:0000313" key="3">
    <source>
        <dbReference type="Proteomes" id="UP000181962"/>
    </source>
</evidence>
<gene>
    <name evidence="2" type="ORF">BKD09_24465</name>
</gene>
<feature type="transmembrane region" description="Helical" evidence="1">
    <location>
        <begin position="86"/>
        <end position="109"/>
    </location>
</feature>
<feature type="transmembrane region" description="Helical" evidence="1">
    <location>
        <begin position="16"/>
        <end position="38"/>
    </location>
</feature>